<evidence type="ECO:0000313" key="2">
    <source>
        <dbReference type="EMBL" id="VDK23444.1"/>
    </source>
</evidence>
<evidence type="ECO:0000313" key="3">
    <source>
        <dbReference type="Proteomes" id="UP000267096"/>
    </source>
</evidence>
<sequence length="77" mass="8725">MIPPLHHLKELGPLASHHAQIEHSLGHIPSQQQPKLVGDEPPKGTSSHRNQQQRDSQYNRQMNIGKISNDGELYEMI</sequence>
<name>A0A0M3JA15_ANISI</name>
<dbReference type="Proteomes" id="UP000267096">
    <property type="component" value="Unassembled WGS sequence"/>
</dbReference>
<reference evidence="4" key="1">
    <citation type="submission" date="2017-02" db="UniProtKB">
        <authorList>
            <consortium name="WormBaseParasite"/>
        </authorList>
    </citation>
    <scope>IDENTIFICATION</scope>
</reference>
<organism evidence="4">
    <name type="scientific">Anisakis simplex</name>
    <name type="common">Herring worm</name>
    <dbReference type="NCBI Taxonomy" id="6269"/>
    <lineage>
        <taxon>Eukaryota</taxon>
        <taxon>Metazoa</taxon>
        <taxon>Ecdysozoa</taxon>
        <taxon>Nematoda</taxon>
        <taxon>Chromadorea</taxon>
        <taxon>Rhabditida</taxon>
        <taxon>Spirurina</taxon>
        <taxon>Ascaridomorpha</taxon>
        <taxon>Ascaridoidea</taxon>
        <taxon>Anisakidae</taxon>
        <taxon>Anisakis</taxon>
        <taxon>Anisakis simplex complex</taxon>
    </lineage>
</organism>
<proteinExistence type="predicted"/>
<dbReference type="WBParaSite" id="ASIM_0000443501-mRNA-1">
    <property type="protein sequence ID" value="ASIM_0000443501-mRNA-1"/>
    <property type="gene ID" value="ASIM_0000443501"/>
</dbReference>
<gene>
    <name evidence="2" type="ORF">ASIM_LOCUS4248</name>
</gene>
<dbReference type="EMBL" id="UYRR01007243">
    <property type="protein sequence ID" value="VDK23444.1"/>
    <property type="molecule type" value="Genomic_DNA"/>
</dbReference>
<reference evidence="2 3" key="2">
    <citation type="submission" date="2018-11" db="EMBL/GenBank/DDBJ databases">
        <authorList>
            <consortium name="Pathogen Informatics"/>
        </authorList>
    </citation>
    <scope>NUCLEOTIDE SEQUENCE [LARGE SCALE GENOMIC DNA]</scope>
</reference>
<accession>A0A0M3JA15</accession>
<protein>
    <submittedName>
        <fullName evidence="2 4">Uncharacterized protein</fullName>
    </submittedName>
</protein>
<evidence type="ECO:0000256" key="1">
    <source>
        <dbReference type="SAM" id="MobiDB-lite"/>
    </source>
</evidence>
<evidence type="ECO:0000313" key="4">
    <source>
        <dbReference type="WBParaSite" id="ASIM_0000443501-mRNA-1"/>
    </source>
</evidence>
<feature type="region of interest" description="Disordered" evidence="1">
    <location>
        <begin position="1"/>
        <end position="77"/>
    </location>
</feature>
<keyword evidence="3" id="KW-1185">Reference proteome</keyword>
<feature type="compositionally biased region" description="Polar residues" evidence="1">
    <location>
        <begin position="44"/>
        <end position="62"/>
    </location>
</feature>
<dbReference type="AlphaFoldDB" id="A0A0M3JA15"/>